<sequence length="214" mass="23784">MRAALPPISDSHTRVPPETRYINLHALYQLHRPPAPGRVRAVSSCGEEMSVRVRSHAPVPSPLSWEIFPSPSMHAYTRVSIASPAPSRVRFMSHPWEQPPKDTEVNSWRGARTAPTRLALPVARHVRARTEPDAASTGLEGHVDYDSFYLCPCASASALLRFYFSTHACIPARMLHAFPDGVLSRNVRGTSTRYATQDFALRHVRSRMCASACT</sequence>
<gene>
    <name evidence="1" type="ORF">HYPSUDRAFT_214191</name>
</gene>
<dbReference type="EMBL" id="KN817533">
    <property type="protein sequence ID" value="KJA25182.1"/>
    <property type="molecule type" value="Genomic_DNA"/>
</dbReference>
<evidence type="ECO:0000313" key="2">
    <source>
        <dbReference type="Proteomes" id="UP000054270"/>
    </source>
</evidence>
<evidence type="ECO:0000313" key="1">
    <source>
        <dbReference type="EMBL" id="KJA25182.1"/>
    </source>
</evidence>
<reference evidence="2" key="1">
    <citation type="submission" date="2014-04" db="EMBL/GenBank/DDBJ databases">
        <title>Evolutionary Origins and Diversification of the Mycorrhizal Mutualists.</title>
        <authorList>
            <consortium name="DOE Joint Genome Institute"/>
            <consortium name="Mycorrhizal Genomics Consortium"/>
            <person name="Kohler A."/>
            <person name="Kuo A."/>
            <person name="Nagy L.G."/>
            <person name="Floudas D."/>
            <person name="Copeland A."/>
            <person name="Barry K.W."/>
            <person name="Cichocki N."/>
            <person name="Veneault-Fourrey C."/>
            <person name="LaButti K."/>
            <person name="Lindquist E.A."/>
            <person name="Lipzen A."/>
            <person name="Lundell T."/>
            <person name="Morin E."/>
            <person name="Murat C."/>
            <person name="Riley R."/>
            <person name="Ohm R."/>
            <person name="Sun H."/>
            <person name="Tunlid A."/>
            <person name="Henrissat B."/>
            <person name="Grigoriev I.V."/>
            <person name="Hibbett D.S."/>
            <person name="Martin F."/>
        </authorList>
    </citation>
    <scope>NUCLEOTIDE SEQUENCE [LARGE SCALE GENOMIC DNA]</scope>
    <source>
        <strain evidence="2">FD-334 SS-4</strain>
    </source>
</reference>
<accession>A0A0D2LCZ9</accession>
<protein>
    <submittedName>
        <fullName evidence="1">Uncharacterized protein</fullName>
    </submittedName>
</protein>
<name>A0A0D2LCZ9_HYPSF</name>
<dbReference type="Proteomes" id="UP000054270">
    <property type="component" value="Unassembled WGS sequence"/>
</dbReference>
<organism evidence="1 2">
    <name type="scientific">Hypholoma sublateritium (strain FD-334 SS-4)</name>
    <dbReference type="NCBI Taxonomy" id="945553"/>
    <lineage>
        <taxon>Eukaryota</taxon>
        <taxon>Fungi</taxon>
        <taxon>Dikarya</taxon>
        <taxon>Basidiomycota</taxon>
        <taxon>Agaricomycotina</taxon>
        <taxon>Agaricomycetes</taxon>
        <taxon>Agaricomycetidae</taxon>
        <taxon>Agaricales</taxon>
        <taxon>Agaricineae</taxon>
        <taxon>Strophariaceae</taxon>
        <taxon>Hypholoma</taxon>
    </lineage>
</organism>
<keyword evidence="2" id="KW-1185">Reference proteome</keyword>
<proteinExistence type="predicted"/>
<dbReference type="AlphaFoldDB" id="A0A0D2LCZ9"/>